<name>A0A2T0JZA3_9ACTN</name>
<proteinExistence type="predicted"/>
<dbReference type="InterPro" id="IPR009097">
    <property type="entry name" value="Cyclic_Pdiesterase"/>
</dbReference>
<reference evidence="1 2" key="1">
    <citation type="submission" date="2018-03" db="EMBL/GenBank/DDBJ databases">
        <title>Genomic Encyclopedia of Archaeal and Bacterial Type Strains, Phase II (KMG-II): from individual species to whole genera.</title>
        <authorList>
            <person name="Goeker M."/>
        </authorList>
    </citation>
    <scope>NUCLEOTIDE SEQUENCE [LARGE SCALE GENOMIC DNA]</scope>
    <source>
        <strain evidence="1 2">DSM 43146</strain>
    </source>
</reference>
<evidence type="ECO:0008006" key="3">
    <source>
        <dbReference type="Google" id="ProtNLM"/>
    </source>
</evidence>
<dbReference type="SUPFAM" id="SSF55144">
    <property type="entry name" value="LigT-like"/>
    <property type="match status" value="1"/>
</dbReference>
<comment type="caution">
    <text evidence="1">The sequence shown here is derived from an EMBL/GenBank/DDBJ whole genome shotgun (WGS) entry which is preliminary data.</text>
</comment>
<dbReference type="AlphaFoldDB" id="A0A2T0JZA3"/>
<sequence length="159" mass="17267">MKVTVLTIELLLDDRLESAVRDLWESLHAAGLRSLATHRHPTNRPHITLVTTGSLDDLPGLDLPLPVTLGPVHLLGRALVRPAESPELRLLHALVWRSAGSINPLYEPSAWVPHVSLALNLPVPQRSDALALLAGLPPLSGHCVAARSYDTEARTVHEL</sequence>
<dbReference type="EMBL" id="PVMZ01000023">
    <property type="protein sequence ID" value="PRX14666.1"/>
    <property type="molecule type" value="Genomic_DNA"/>
</dbReference>
<gene>
    <name evidence="1" type="ORF">CLV67_12350</name>
</gene>
<accession>A0A2T0JZA3</accession>
<evidence type="ECO:0000313" key="1">
    <source>
        <dbReference type="EMBL" id="PRX14666.1"/>
    </source>
</evidence>
<organism evidence="1 2">
    <name type="scientific">Actinoplanes italicus</name>
    <dbReference type="NCBI Taxonomy" id="113567"/>
    <lineage>
        <taxon>Bacteria</taxon>
        <taxon>Bacillati</taxon>
        <taxon>Actinomycetota</taxon>
        <taxon>Actinomycetes</taxon>
        <taxon>Micromonosporales</taxon>
        <taxon>Micromonosporaceae</taxon>
        <taxon>Actinoplanes</taxon>
    </lineage>
</organism>
<evidence type="ECO:0000313" key="2">
    <source>
        <dbReference type="Proteomes" id="UP000239415"/>
    </source>
</evidence>
<keyword evidence="2" id="KW-1185">Reference proteome</keyword>
<dbReference type="Proteomes" id="UP000239415">
    <property type="component" value="Unassembled WGS sequence"/>
</dbReference>
<protein>
    <recommendedName>
        <fullName evidence="3">2'-5' RNA ligase superfamily protein</fullName>
    </recommendedName>
</protein>